<dbReference type="EMBL" id="CP024081">
    <property type="protein sequence ID" value="AVU78594.1"/>
    <property type="molecule type" value="Genomic_DNA"/>
</dbReference>
<evidence type="ECO:0000313" key="2">
    <source>
        <dbReference type="Proteomes" id="UP000241936"/>
    </source>
</evidence>
<gene>
    <name evidence="1" type="ORF">CRX69_26705</name>
</gene>
<evidence type="ECO:0000313" key="1">
    <source>
        <dbReference type="EMBL" id="AVU78594.1"/>
    </source>
</evidence>
<dbReference type="Proteomes" id="UP000241936">
    <property type="component" value="Chromosome"/>
</dbReference>
<proteinExistence type="predicted"/>
<protein>
    <submittedName>
        <fullName evidence="1">Uncharacterized protein</fullName>
    </submittedName>
</protein>
<sequence length="67" mass="7195">MDAASFGNHFATRAAGSEGLVLANDDQLSRKPVGAKLARDWGRSVDIWFGWSIAIASKLCSHRFCAG</sequence>
<reference evidence="1 2" key="1">
    <citation type="journal article" date="2018" name="Front. Microbiol.">
        <title>Pseudomonas rhizophila S211, a New Plant Growth-Promoting Rhizobacterium with Potential in Pesticide-Bioremediation.</title>
        <authorList>
            <person name="Hassen W."/>
            <person name="Neifar M."/>
            <person name="Cherif H."/>
            <person name="Najjari A."/>
            <person name="Chouchane H."/>
            <person name="Driouich R.C."/>
            <person name="Salah A."/>
            <person name="Naili F."/>
            <person name="Mosbah A."/>
            <person name="Souissi Y."/>
            <person name="Raddadi N."/>
            <person name="Ouzari H.I."/>
            <person name="Fava F."/>
            <person name="Cherif A."/>
        </authorList>
    </citation>
    <scope>NUCLEOTIDE SEQUENCE [LARGE SCALE GENOMIC DNA]</scope>
    <source>
        <strain evidence="1 2">S211</strain>
    </source>
</reference>
<organism evidence="1 2">
    <name type="scientific">Pseudomonas rhizophila</name>
    <dbReference type="NCBI Taxonomy" id="2045200"/>
    <lineage>
        <taxon>Bacteria</taxon>
        <taxon>Pseudomonadati</taxon>
        <taxon>Pseudomonadota</taxon>
        <taxon>Gammaproteobacteria</taxon>
        <taxon>Pseudomonadales</taxon>
        <taxon>Pseudomonadaceae</taxon>
        <taxon>Pseudomonas</taxon>
    </lineage>
</organism>
<accession>A0ABM6UM38</accession>
<keyword evidence="2" id="KW-1185">Reference proteome</keyword>
<name>A0ABM6UM38_9PSED</name>